<dbReference type="Proteomes" id="UP000218505">
    <property type="component" value="Chromosome"/>
</dbReference>
<sequence>MAALQSMTAGMSALKQTAESGGFAISKSGADAYIHAIKTALDDLNGIQEQTELLQQKTKLGTSPDAVRMSEYNLENALGGPGTIGLIPAIDQLKIALGEALQAMQKAKENYSAVDDARVEKFNSQ</sequence>
<evidence type="ECO:0000313" key="2">
    <source>
        <dbReference type="Proteomes" id="UP000218505"/>
    </source>
</evidence>
<dbReference type="AlphaFoldDB" id="A0A290ZGC6"/>
<organism evidence="1 2">
    <name type="scientific">Actinosynnema pretiosum</name>
    <dbReference type="NCBI Taxonomy" id="42197"/>
    <lineage>
        <taxon>Bacteria</taxon>
        <taxon>Bacillati</taxon>
        <taxon>Actinomycetota</taxon>
        <taxon>Actinomycetes</taxon>
        <taxon>Pseudonocardiales</taxon>
        <taxon>Pseudonocardiaceae</taxon>
        <taxon>Actinosynnema</taxon>
    </lineage>
</organism>
<gene>
    <name evidence="1" type="ORF">CNX65_07765</name>
</gene>
<dbReference type="KEGG" id="apre:CNX65_07765"/>
<dbReference type="EMBL" id="CP023445">
    <property type="protein sequence ID" value="ATE58045.1"/>
    <property type="molecule type" value="Genomic_DNA"/>
</dbReference>
<name>A0A290ZGC6_9PSEU</name>
<evidence type="ECO:0000313" key="1">
    <source>
        <dbReference type="EMBL" id="ATE58045.1"/>
    </source>
</evidence>
<protein>
    <submittedName>
        <fullName evidence="1">Uncharacterized protein</fullName>
    </submittedName>
</protein>
<keyword evidence="2" id="KW-1185">Reference proteome</keyword>
<reference evidence="1" key="1">
    <citation type="submission" date="2017-09" db="EMBL/GenBank/DDBJ databases">
        <title>Complete Genome Sequence of ansamitocin-producing Bacterium Actinosynnema pretiosum X47.</title>
        <authorList>
            <person name="Cao G."/>
            <person name="Zong G."/>
            <person name="Zhong C."/>
            <person name="Fu J."/>
        </authorList>
    </citation>
    <scope>NUCLEOTIDE SEQUENCE [LARGE SCALE GENOMIC DNA]</scope>
    <source>
        <strain evidence="1">X47</strain>
    </source>
</reference>
<accession>A0A290ZGC6</accession>
<dbReference type="RefSeq" id="WP_096497667.1">
    <property type="nucleotide sequence ID" value="NZ_CP023445.1"/>
</dbReference>
<proteinExistence type="predicted"/>